<evidence type="ECO:0000256" key="3">
    <source>
        <dbReference type="SAM" id="Coils"/>
    </source>
</evidence>
<dbReference type="VEuPathDB" id="FungiDB:PEXP_066160"/>
<feature type="compositionally biased region" description="Basic and acidic residues" evidence="4">
    <location>
        <begin position="111"/>
        <end position="123"/>
    </location>
</feature>
<dbReference type="Proteomes" id="UP000030143">
    <property type="component" value="Unassembled WGS sequence"/>
</dbReference>
<dbReference type="InterPro" id="IPR029058">
    <property type="entry name" value="AB_hydrolase_fold"/>
</dbReference>
<dbReference type="InterPro" id="IPR000801">
    <property type="entry name" value="Esterase-like"/>
</dbReference>
<evidence type="ECO:0000256" key="2">
    <source>
        <dbReference type="ARBA" id="ARBA00022801"/>
    </source>
</evidence>
<dbReference type="GO" id="GO:0016788">
    <property type="term" value="F:hydrolase activity, acting on ester bonds"/>
    <property type="evidence" value="ECO:0007669"/>
    <property type="project" value="TreeGrafter"/>
</dbReference>
<proteinExistence type="inferred from homology"/>
<dbReference type="OrthoDB" id="446683at2759"/>
<dbReference type="AlphaFoldDB" id="A0A0A2JTI5"/>
<dbReference type="Gene3D" id="3.40.50.1820">
    <property type="entry name" value="alpha/beta hydrolase"/>
    <property type="match status" value="1"/>
</dbReference>
<dbReference type="GO" id="GO:0072330">
    <property type="term" value="P:monocarboxylic acid biosynthetic process"/>
    <property type="evidence" value="ECO:0007669"/>
    <property type="project" value="UniProtKB-ARBA"/>
</dbReference>
<dbReference type="InterPro" id="IPR052558">
    <property type="entry name" value="Siderophore_Hydrolase_D"/>
</dbReference>
<dbReference type="SUPFAM" id="SSF53474">
    <property type="entry name" value="alpha/beta-Hydrolases"/>
    <property type="match status" value="1"/>
</dbReference>
<dbReference type="GeneID" id="27681805"/>
<keyword evidence="2" id="KW-0378">Hydrolase</keyword>
<name>A0A0A2JTI5_PENEN</name>
<dbReference type="PhylomeDB" id="A0A0A2JTI5"/>
<evidence type="ECO:0000313" key="6">
    <source>
        <dbReference type="Proteomes" id="UP000030143"/>
    </source>
</evidence>
<gene>
    <name evidence="5" type="ORF">PEX2_091150</name>
</gene>
<dbReference type="GO" id="GO:0017000">
    <property type="term" value="P:antibiotic biosynthetic process"/>
    <property type="evidence" value="ECO:0007669"/>
    <property type="project" value="UniProtKB-ARBA"/>
</dbReference>
<dbReference type="Pfam" id="PF00756">
    <property type="entry name" value="Esterase"/>
    <property type="match status" value="1"/>
</dbReference>
<keyword evidence="3" id="KW-0175">Coiled coil</keyword>
<keyword evidence="6" id="KW-1185">Reference proteome</keyword>
<reference evidence="5 6" key="1">
    <citation type="journal article" date="2015" name="Mol. Plant Microbe Interact.">
        <title>Genome, transcriptome, and functional analyses of Penicillium expansum provide new insights into secondary metabolism and pathogenicity.</title>
        <authorList>
            <person name="Ballester A.R."/>
            <person name="Marcet-Houben M."/>
            <person name="Levin E."/>
            <person name="Sela N."/>
            <person name="Selma-Lazaro C."/>
            <person name="Carmona L."/>
            <person name="Wisniewski M."/>
            <person name="Droby S."/>
            <person name="Gonzalez-Candelas L."/>
            <person name="Gabaldon T."/>
        </authorList>
    </citation>
    <scope>NUCLEOTIDE SEQUENCE [LARGE SCALE GENOMIC DNA]</scope>
    <source>
        <strain evidence="5 6">MD-8</strain>
    </source>
</reference>
<dbReference type="PANTHER" id="PTHR40841">
    <property type="entry name" value="SIDEROPHORE TRIACETYLFUSARININE C ESTERASE"/>
    <property type="match status" value="1"/>
</dbReference>
<feature type="coiled-coil region" evidence="3">
    <location>
        <begin position="230"/>
        <end position="257"/>
    </location>
</feature>
<dbReference type="EMBL" id="JQFZ01000111">
    <property type="protein sequence ID" value="KGO58737.1"/>
    <property type="molecule type" value="Genomic_DNA"/>
</dbReference>
<dbReference type="HOGENOM" id="CLU_039834_3_0_1"/>
<feature type="region of interest" description="Disordered" evidence="4">
    <location>
        <begin position="100"/>
        <end position="125"/>
    </location>
</feature>
<comment type="similarity">
    <text evidence="1">Belongs to the esterase D family.</text>
</comment>
<dbReference type="PANTHER" id="PTHR40841:SF2">
    <property type="entry name" value="SIDEROPHORE-DEGRADING ESTERASE (EUROFUNG)"/>
    <property type="match status" value="1"/>
</dbReference>
<accession>A0A0A2JTI5</accession>
<evidence type="ECO:0000313" key="5">
    <source>
        <dbReference type="EMBL" id="KGO58737.1"/>
    </source>
</evidence>
<evidence type="ECO:0000256" key="4">
    <source>
        <dbReference type="SAM" id="MobiDB-lite"/>
    </source>
</evidence>
<sequence length="304" mass="34956">MEDQWTFEQAECYVQNMASWLVANKQDEKYLIQVSWPLEWESTEDQPIVNKANAIYLVDGNAMMLSATDIVRRRRMRKPEETSTIIIGISYPLTRSVYSPRRSHDLTPPCEKYDAPKSPDGKPNHQQYGGADAFLHFITNTVHHFVFSSIFPRISVCQTALFGHSFGALFALHALYTAPGSFDAYLAASPSIWWNNGFLLQEEEQFYSMTESHHHPRVWMAYGSLEQSPIHQKNQTLEEYEKRLAIAKERLMGDNCDQMFVRLLRSGRVRSVVRRKYEDEDHGSVIAGALSGAIFYFLDQGDEE</sequence>
<comment type="caution">
    <text evidence="5">The sequence shown here is derived from an EMBL/GenBank/DDBJ whole genome shotgun (WGS) entry which is preliminary data.</text>
</comment>
<protein>
    <submittedName>
        <fullName evidence="5">Putative esterase</fullName>
    </submittedName>
</protein>
<organism evidence="5 6">
    <name type="scientific">Penicillium expansum</name>
    <name type="common">Blue mold rot fungus</name>
    <dbReference type="NCBI Taxonomy" id="27334"/>
    <lineage>
        <taxon>Eukaryota</taxon>
        <taxon>Fungi</taxon>
        <taxon>Dikarya</taxon>
        <taxon>Ascomycota</taxon>
        <taxon>Pezizomycotina</taxon>
        <taxon>Eurotiomycetes</taxon>
        <taxon>Eurotiomycetidae</taxon>
        <taxon>Eurotiales</taxon>
        <taxon>Aspergillaceae</taxon>
        <taxon>Penicillium</taxon>
    </lineage>
</organism>
<dbReference type="RefSeq" id="XP_016600101.1">
    <property type="nucleotide sequence ID" value="XM_016746385.1"/>
</dbReference>
<evidence type="ECO:0000256" key="1">
    <source>
        <dbReference type="ARBA" id="ARBA00005622"/>
    </source>
</evidence>